<sequence>MEGGGQFLDQQPDQDDIDRELVMFAVRSFAHGGFHSPAAAAAPAAMSTEYYYALGLAGGQASSVRAADHRPFPVQAPPPPAVAASEAAIAALVAAEAPADDCCAVCLQDGAAPAAWSRVAPCGHRFHAACVEKWLRVKPSCPVCRRPAAPSPPAASRPQAEVQPLQ</sequence>
<comment type="caution">
    <text evidence="7">The sequence shown here is derived from an EMBL/GenBank/DDBJ whole genome shotgun (WGS) entry which is preliminary data.</text>
</comment>
<feature type="domain" description="RING-type" evidence="6">
    <location>
        <begin position="103"/>
        <end position="145"/>
    </location>
</feature>
<reference evidence="7" key="1">
    <citation type="submission" date="2020-05" db="EMBL/GenBank/DDBJ databases">
        <title>WGS assembly of Panicum virgatum.</title>
        <authorList>
            <person name="Lovell J.T."/>
            <person name="Jenkins J."/>
            <person name="Shu S."/>
            <person name="Juenger T.E."/>
            <person name="Schmutz J."/>
        </authorList>
    </citation>
    <scope>NUCLEOTIDE SEQUENCE</scope>
    <source>
        <strain evidence="7">AP13</strain>
    </source>
</reference>
<accession>A0A8T0SXB4</accession>
<evidence type="ECO:0000256" key="4">
    <source>
        <dbReference type="PROSITE-ProRule" id="PRU00175"/>
    </source>
</evidence>
<gene>
    <name evidence="7" type="ORF">PVAP13_4NG049700</name>
</gene>
<evidence type="ECO:0000256" key="5">
    <source>
        <dbReference type="SAM" id="MobiDB-lite"/>
    </source>
</evidence>
<organism evidence="7 8">
    <name type="scientific">Panicum virgatum</name>
    <name type="common">Blackwell switchgrass</name>
    <dbReference type="NCBI Taxonomy" id="38727"/>
    <lineage>
        <taxon>Eukaryota</taxon>
        <taxon>Viridiplantae</taxon>
        <taxon>Streptophyta</taxon>
        <taxon>Embryophyta</taxon>
        <taxon>Tracheophyta</taxon>
        <taxon>Spermatophyta</taxon>
        <taxon>Magnoliopsida</taxon>
        <taxon>Liliopsida</taxon>
        <taxon>Poales</taxon>
        <taxon>Poaceae</taxon>
        <taxon>PACMAD clade</taxon>
        <taxon>Panicoideae</taxon>
        <taxon>Panicodae</taxon>
        <taxon>Paniceae</taxon>
        <taxon>Panicinae</taxon>
        <taxon>Panicum</taxon>
        <taxon>Panicum sect. Hiantes</taxon>
    </lineage>
</organism>
<proteinExistence type="predicted"/>
<evidence type="ECO:0000313" key="7">
    <source>
        <dbReference type="EMBL" id="KAG2604172.1"/>
    </source>
</evidence>
<dbReference type="SMART" id="SM00184">
    <property type="entry name" value="RING"/>
    <property type="match status" value="1"/>
</dbReference>
<feature type="region of interest" description="Disordered" evidence="5">
    <location>
        <begin position="146"/>
        <end position="166"/>
    </location>
</feature>
<dbReference type="Gene3D" id="3.30.40.10">
    <property type="entry name" value="Zinc/RING finger domain, C3HC4 (zinc finger)"/>
    <property type="match status" value="1"/>
</dbReference>
<dbReference type="SUPFAM" id="SSF57850">
    <property type="entry name" value="RING/U-box"/>
    <property type="match status" value="1"/>
</dbReference>
<keyword evidence="2 4" id="KW-0863">Zinc-finger</keyword>
<keyword evidence="8" id="KW-1185">Reference proteome</keyword>
<protein>
    <recommendedName>
        <fullName evidence="6">RING-type domain-containing protein</fullName>
    </recommendedName>
</protein>
<keyword evidence="3" id="KW-0862">Zinc</keyword>
<dbReference type="Proteomes" id="UP000823388">
    <property type="component" value="Chromosome 4N"/>
</dbReference>
<dbReference type="EMBL" id="CM029044">
    <property type="protein sequence ID" value="KAG2604172.1"/>
    <property type="molecule type" value="Genomic_DNA"/>
</dbReference>
<dbReference type="PANTHER" id="PTHR15710:SF135">
    <property type="entry name" value="RING-TYPE DOMAIN-CONTAINING PROTEIN"/>
    <property type="match status" value="1"/>
</dbReference>
<dbReference type="GO" id="GO:0061630">
    <property type="term" value="F:ubiquitin protein ligase activity"/>
    <property type="evidence" value="ECO:0007669"/>
    <property type="project" value="TreeGrafter"/>
</dbReference>
<evidence type="ECO:0000313" key="8">
    <source>
        <dbReference type="Proteomes" id="UP000823388"/>
    </source>
</evidence>
<dbReference type="Pfam" id="PF13639">
    <property type="entry name" value="zf-RING_2"/>
    <property type="match status" value="1"/>
</dbReference>
<dbReference type="InterPro" id="IPR013083">
    <property type="entry name" value="Znf_RING/FYVE/PHD"/>
</dbReference>
<dbReference type="PANTHER" id="PTHR15710">
    <property type="entry name" value="E3 UBIQUITIN-PROTEIN LIGASE PRAJA"/>
    <property type="match status" value="1"/>
</dbReference>
<evidence type="ECO:0000256" key="1">
    <source>
        <dbReference type="ARBA" id="ARBA00022723"/>
    </source>
</evidence>
<feature type="non-terminal residue" evidence="7">
    <location>
        <position position="166"/>
    </location>
</feature>
<keyword evidence="1" id="KW-0479">Metal-binding</keyword>
<dbReference type="InterPro" id="IPR001841">
    <property type="entry name" value="Znf_RING"/>
</dbReference>
<dbReference type="GO" id="GO:0005737">
    <property type="term" value="C:cytoplasm"/>
    <property type="evidence" value="ECO:0007669"/>
    <property type="project" value="TreeGrafter"/>
</dbReference>
<evidence type="ECO:0000256" key="3">
    <source>
        <dbReference type="ARBA" id="ARBA00022833"/>
    </source>
</evidence>
<dbReference type="AlphaFoldDB" id="A0A8T0SXB4"/>
<dbReference type="GO" id="GO:0016567">
    <property type="term" value="P:protein ubiquitination"/>
    <property type="evidence" value="ECO:0007669"/>
    <property type="project" value="TreeGrafter"/>
</dbReference>
<evidence type="ECO:0000256" key="2">
    <source>
        <dbReference type="ARBA" id="ARBA00022771"/>
    </source>
</evidence>
<name>A0A8T0SXB4_PANVG</name>
<dbReference type="GO" id="GO:0008270">
    <property type="term" value="F:zinc ion binding"/>
    <property type="evidence" value="ECO:0007669"/>
    <property type="project" value="UniProtKB-KW"/>
</dbReference>
<dbReference type="PROSITE" id="PS50089">
    <property type="entry name" value="ZF_RING_2"/>
    <property type="match status" value="1"/>
</dbReference>
<evidence type="ECO:0000259" key="6">
    <source>
        <dbReference type="PROSITE" id="PS50089"/>
    </source>
</evidence>